<dbReference type="PANTHER" id="PTHR30483:SF6">
    <property type="entry name" value="PERIPLASMIC BINDING PROTEIN OF ABC TRANSPORTER FOR NATURAL AMINO ACIDS"/>
    <property type="match status" value="1"/>
</dbReference>
<feature type="domain" description="Leucine-binding protein" evidence="4">
    <location>
        <begin position="33"/>
        <end position="372"/>
    </location>
</feature>
<reference evidence="5 6" key="2">
    <citation type="journal article" date="2018" name="Int. J. Syst. Evol. Microbiol.">
        <title>Marinobacterium aestuarii sp. nov., a benzene-degrading marine bacterium isolated from estuary sediment.</title>
        <authorList>
            <person name="Bae S.S."/>
            <person name="Jung J."/>
            <person name="Chung D."/>
            <person name="Baek K."/>
        </authorList>
    </citation>
    <scope>NUCLEOTIDE SEQUENCE [LARGE SCALE GENOMIC DNA]</scope>
    <source>
        <strain evidence="5 6">ST58-10</strain>
    </source>
</reference>
<keyword evidence="6" id="KW-1185">Reference proteome</keyword>
<name>A0A1A9EZB7_9GAMM</name>
<organism evidence="5 6">
    <name type="scientific">Marinobacterium aestuarii</name>
    <dbReference type="NCBI Taxonomy" id="1821621"/>
    <lineage>
        <taxon>Bacteria</taxon>
        <taxon>Pseudomonadati</taxon>
        <taxon>Pseudomonadota</taxon>
        <taxon>Gammaproteobacteria</taxon>
        <taxon>Oceanospirillales</taxon>
        <taxon>Oceanospirillaceae</taxon>
        <taxon>Marinobacterium</taxon>
    </lineage>
</organism>
<evidence type="ECO:0000256" key="3">
    <source>
        <dbReference type="SAM" id="SignalP"/>
    </source>
</evidence>
<gene>
    <name evidence="5" type="ORF">A8C75_10490</name>
</gene>
<dbReference type="InterPro" id="IPR051010">
    <property type="entry name" value="BCAA_transport"/>
</dbReference>
<dbReference type="SUPFAM" id="SSF53822">
    <property type="entry name" value="Periplasmic binding protein-like I"/>
    <property type="match status" value="1"/>
</dbReference>
<proteinExistence type="inferred from homology"/>
<evidence type="ECO:0000313" key="6">
    <source>
        <dbReference type="Proteomes" id="UP000078070"/>
    </source>
</evidence>
<dbReference type="InterPro" id="IPR028082">
    <property type="entry name" value="Peripla_BP_I"/>
</dbReference>
<evidence type="ECO:0000256" key="1">
    <source>
        <dbReference type="ARBA" id="ARBA00010062"/>
    </source>
</evidence>
<dbReference type="STRING" id="1821621.A8C75_10490"/>
<feature type="chain" id="PRO_5008386560" evidence="3">
    <location>
        <begin position="31"/>
        <end position="393"/>
    </location>
</feature>
<dbReference type="Proteomes" id="UP000078070">
    <property type="component" value="Chromosome"/>
</dbReference>
<dbReference type="OrthoDB" id="9768386at2"/>
<dbReference type="CDD" id="cd20014">
    <property type="entry name" value="PBP1_RPA0668_benzoate-like"/>
    <property type="match status" value="1"/>
</dbReference>
<keyword evidence="2 3" id="KW-0732">Signal</keyword>
<dbReference type="EMBL" id="CP015839">
    <property type="protein sequence ID" value="ANG62869.1"/>
    <property type="molecule type" value="Genomic_DNA"/>
</dbReference>
<evidence type="ECO:0000256" key="2">
    <source>
        <dbReference type="ARBA" id="ARBA00022729"/>
    </source>
</evidence>
<evidence type="ECO:0000313" key="5">
    <source>
        <dbReference type="EMBL" id="ANG62869.1"/>
    </source>
</evidence>
<dbReference type="InterPro" id="IPR028081">
    <property type="entry name" value="Leu-bd"/>
</dbReference>
<dbReference type="KEGG" id="mars:A8C75_10490"/>
<protein>
    <submittedName>
        <fullName evidence="5">ABC transporter permease</fullName>
    </submittedName>
</protein>
<dbReference type="PANTHER" id="PTHR30483">
    <property type="entry name" value="LEUCINE-SPECIFIC-BINDING PROTEIN"/>
    <property type="match status" value="1"/>
</dbReference>
<evidence type="ECO:0000259" key="4">
    <source>
        <dbReference type="Pfam" id="PF13458"/>
    </source>
</evidence>
<dbReference type="AlphaFoldDB" id="A0A1A9EZB7"/>
<dbReference type="RefSeq" id="WP_067381749.1">
    <property type="nucleotide sequence ID" value="NZ_CP015839.1"/>
</dbReference>
<feature type="signal peptide" evidence="3">
    <location>
        <begin position="1"/>
        <end position="30"/>
    </location>
</feature>
<dbReference type="Pfam" id="PF13458">
    <property type="entry name" value="Peripla_BP_6"/>
    <property type="match status" value="1"/>
</dbReference>
<dbReference type="Gene3D" id="3.40.50.2300">
    <property type="match status" value="2"/>
</dbReference>
<reference evidence="6" key="1">
    <citation type="submission" date="2016-05" db="EMBL/GenBank/DDBJ databases">
        <authorList>
            <person name="Baek K."/>
            <person name="Yang S.-J."/>
        </authorList>
    </citation>
    <scope>NUCLEOTIDE SEQUENCE [LARGE SCALE GENOMIC DNA]</scope>
    <source>
        <strain evidence="6">ST58-10</strain>
    </source>
</reference>
<comment type="similarity">
    <text evidence="1">Belongs to the leucine-binding protein family.</text>
</comment>
<sequence length="393" mass="41702">MHNNKNRLRKLVTACATAGLLGAAVTAANAAEPVKVGVMLPFSGVYAALGDAGRNGLKLALQQNAAQLHGREIEFLELDTEAKPERAPELASSLLDKDKADFIIGPVHSGVAMGMSKVLRNKDAIMIIPNAGAAAATGPLCAPNVFRTSFSSWQPSYPMGKVALDAGYKKVVTMSWNYGMGKESLEAFEESFTAGGGEIVKQILVPFPKTEFQPYITDIAATAPDAVFVFFAGGGAVKFVKDYNALGLSDKIPLLGAGFLTEGTLEAQGDAAEGILTTLHYADNLDNPANHKFRQDYASSFGKPADIYAVQGYDAGLLIAQAMNTLGGDISDRKALIKAMEESTIDSPRGKFTFSKAHNPVQDIYLRKVVNGENQVLSIAAQALEDPARGCKL</sequence>
<accession>A0A1A9EZB7</accession>